<accession>A0A1Q9CW85</accession>
<dbReference type="SUPFAM" id="SSF56219">
    <property type="entry name" value="DNase I-like"/>
    <property type="match status" value="1"/>
</dbReference>
<dbReference type="InterPro" id="IPR032710">
    <property type="entry name" value="NTF2-like_dom_sf"/>
</dbReference>
<dbReference type="InterPro" id="IPR005135">
    <property type="entry name" value="Endo/exonuclease/phosphatase"/>
</dbReference>
<feature type="domain" description="Endonuclease/exonuclease/phosphatase" evidence="1">
    <location>
        <begin position="13"/>
        <end position="198"/>
    </location>
</feature>
<gene>
    <name evidence="2" type="ORF">AK812_SmicGene31666</name>
</gene>
<name>A0A1Q9CW85_SYMMI</name>
<evidence type="ECO:0000259" key="1">
    <source>
        <dbReference type="Pfam" id="PF03372"/>
    </source>
</evidence>
<dbReference type="SUPFAM" id="SSF54427">
    <property type="entry name" value="NTF2-like"/>
    <property type="match status" value="1"/>
</dbReference>
<dbReference type="Gene3D" id="3.10.450.50">
    <property type="match status" value="1"/>
</dbReference>
<reference evidence="2 3" key="1">
    <citation type="submission" date="2016-02" db="EMBL/GenBank/DDBJ databases">
        <title>Genome analysis of coral dinoflagellate symbionts highlights evolutionary adaptations to a symbiotic lifestyle.</title>
        <authorList>
            <person name="Aranda M."/>
            <person name="Li Y."/>
            <person name="Liew Y.J."/>
            <person name="Baumgarten S."/>
            <person name="Simakov O."/>
            <person name="Wilson M."/>
            <person name="Piel J."/>
            <person name="Ashoor H."/>
            <person name="Bougouffa S."/>
            <person name="Bajic V.B."/>
            <person name="Ryu T."/>
            <person name="Ravasi T."/>
            <person name="Bayer T."/>
            <person name="Micklem G."/>
            <person name="Kim H."/>
            <person name="Bhak J."/>
            <person name="Lajeunesse T.C."/>
            <person name="Voolstra C.R."/>
        </authorList>
    </citation>
    <scope>NUCLEOTIDE SEQUENCE [LARGE SCALE GENOMIC DNA]</scope>
    <source>
        <strain evidence="2 3">CCMP2467</strain>
    </source>
</reference>
<dbReference type="GO" id="GO:0003824">
    <property type="term" value="F:catalytic activity"/>
    <property type="evidence" value="ECO:0007669"/>
    <property type="project" value="InterPro"/>
</dbReference>
<keyword evidence="3" id="KW-1185">Reference proteome</keyword>
<organism evidence="2 3">
    <name type="scientific">Symbiodinium microadriaticum</name>
    <name type="common">Dinoflagellate</name>
    <name type="synonym">Zooxanthella microadriatica</name>
    <dbReference type="NCBI Taxonomy" id="2951"/>
    <lineage>
        <taxon>Eukaryota</taxon>
        <taxon>Sar</taxon>
        <taxon>Alveolata</taxon>
        <taxon>Dinophyceae</taxon>
        <taxon>Suessiales</taxon>
        <taxon>Symbiodiniaceae</taxon>
        <taxon>Symbiodinium</taxon>
    </lineage>
</organism>
<proteinExistence type="predicted"/>
<evidence type="ECO:0000313" key="2">
    <source>
        <dbReference type="EMBL" id="OLP87149.1"/>
    </source>
</evidence>
<dbReference type="EMBL" id="LSRX01000877">
    <property type="protein sequence ID" value="OLP87149.1"/>
    <property type="molecule type" value="Genomic_DNA"/>
</dbReference>
<dbReference type="OrthoDB" id="412898at2759"/>
<dbReference type="Pfam" id="PF03372">
    <property type="entry name" value="Exo_endo_phos"/>
    <property type="match status" value="1"/>
</dbReference>
<dbReference type="InterPro" id="IPR036691">
    <property type="entry name" value="Endo/exonu/phosph_ase_sf"/>
</dbReference>
<dbReference type="GO" id="GO:0003676">
    <property type="term" value="F:nucleic acid binding"/>
    <property type="evidence" value="ECO:0007669"/>
    <property type="project" value="InterPro"/>
</dbReference>
<evidence type="ECO:0000313" key="3">
    <source>
        <dbReference type="Proteomes" id="UP000186817"/>
    </source>
</evidence>
<sequence length="1393" mass="154484">MGEPLIGEAVDFMVESNFQIMALQETDIGVLARTSAHALCKAKRHKLILGVAEPRSRKARVGILSSLPIVPVQLQLDLASTRCAAGLVDVCLDGRSSKLLIVSFYGFANDAPSTKVALDEVYLALRRYGGLYLVLGDFNLERDEGGVRDLLMDGRMACLDDCFQGNALPKTGPTRARRIDYALANRGLVATSIVHKPGLGDHLVTAYTLDSITTFTGCSMPTRHIFAETTQEKIQQVFQQAWLGDIFEQHLEAGELTEAWSVLSRVAETALCCHTPSAIPRDARWDPVPPRRSQQARIGCQGHESKTLQMLRRLRARLRQLENEPHSTGLQRNILRSLPALRAAGMRLPFVEAHNLPDLWPSLELFIADLSSQESMARVVAWQHKTRDNPSAQIGWIKRRADATLESEKSPPLLREAPAAVHPVRFLAQQAAVWTDRWTRKPRTPEADAALTQVLSSVARPAFQQWQVKFTAENLKSACARMKSKAPGADQWPPERLLHLPLQWWQAAARLWSQVLQAIDEGVEEFLFQDITAFFDNAVRRSEIFDLACDFTCRPDKCKWASRSGTGHFESIAREHAYPHVHVLPFLGVQLDLQTGASALLRLDLRKAVHRLRALRVLDPAARDKFSLVRVLIFSMAFWCAGVALPTKDQLTQLRQEVNASFRGIFTEEVARVVRAELLDWGADPNFCADRAALRMAWRIQVAPVHQRSAAQQWPVLLHGAKEVLHRHGWQTQDGGALIRRQDLQGRWRYFRFGYDNFAVLDKWLREAHRAIAVNAAGRVSRSLHREGEHLARGLDLEAPSREARFDFQSHKAIHMSHVSNHVRRAAAVTGGSYWHFNPVTCASVSDADPRARCLCGLSKPSRAHLTWACSGTAHLRQGLRPPSHRAEERLLAVDVGEYPPPPPETNLHKYQQDIKEALCIAFNEAAACDVPSGNAEVLVATDGSSKFEVGSFSVVICNRGQHTVLAAGDSSEDQSSFRAECRAVAFVVQAACQLARDGVTGSLVMLVDCEAALTALEHPAQSALPILMREAKKDRDNAIRSGLAVISTWVPAHGHDALCAEALRDFQSYPDLKLSEQRTLYFWVVFVCYSGTAYFAEGHSAGKLPLLPAETFSGNPADWEQWSWNFKAHISMLETGAVTLLDRAELMNDEFTDDTLAVALDAGGGFVFQWRALPVSAVTLEGPRGFNKCDANGTADCFTEDVVYEDLLLGNSTIVQSREEFRELIRTHPVFVSAQACALLGLPPLDCKVKVDSISEDTTRNTVGVEWHVEVSGQPLLLGRGLSFMKICPKTGLIAKATDIAEAPWRAIGLFLAPFARSIRDISRLLRDWSFSSVIAVVLCAVLFLDRSSLDMLRDDIDTIDDFRNQLDQSLSPSAHADLKALLAEVVAGDKF</sequence>
<protein>
    <recommendedName>
        <fullName evidence="1">Endonuclease/exonuclease/phosphatase domain-containing protein</fullName>
    </recommendedName>
</protein>
<dbReference type="Gene3D" id="3.30.420.10">
    <property type="entry name" value="Ribonuclease H-like superfamily/Ribonuclease H"/>
    <property type="match status" value="1"/>
</dbReference>
<dbReference type="InterPro" id="IPR036397">
    <property type="entry name" value="RNaseH_sf"/>
</dbReference>
<dbReference type="Gene3D" id="3.60.10.10">
    <property type="entry name" value="Endonuclease/exonuclease/phosphatase"/>
    <property type="match status" value="1"/>
</dbReference>
<comment type="caution">
    <text evidence="2">The sequence shown here is derived from an EMBL/GenBank/DDBJ whole genome shotgun (WGS) entry which is preliminary data.</text>
</comment>
<dbReference type="Proteomes" id="UP000186817">
    <property type="component" value="Unassembled WGS sequence"/>
</dbReference>